<dbReference type="InterPro" id="IPR050951">
    <property type="entry name" value="Retrovirus_Pol_polyprotein"/>
</dbReference>
<evidence type="ECO:0000259" key="2">
    <source>
        <dbReference type="PROSITE" id="PS50994"/>
    </source>
</evidence>
<dbReference type="InterPro" id="IPR000953">
    <property type="entry name" value="Chromo/chromo_shadow_dom"/>
</dbReference>
<gene>
    <name evidence="3" type="ORF">L917_15734</name>
</gene>
<sequence length="359" mass="40654">MPLSPQLDAEFAWPLLEEVHRAQESASPPEGAHKSDDNSIWLVKGDKIWIPEKMSELQLRICVVGHFGVAGHRASDVTFSANSAKFYWKSLKEDVVFFVRRCLHYAATADNTFDFLMDWFACFGVCRFWVSDQGTHFKNKVIEDMQHAMGSHHHFTTARCPWANGTVEVVNREILRCCRALLFEWRLQPTDWPRVIKIVQMVLNHSPCSAIDGVAPVTAKTGLRAMNPTDPIAVPEPIQVATLNEIKRSRITGERREAHASRLKFYADNSLAVTEDLHRHVAHNSEGHVVDTFLSTRYNTNEKRHELLVHWRGLDTVEDSWEPATVLLQDVPVAAKAFERSHQDDEAVQAMSAALGLSL</sequence>
<proteinExistence type="predicted"/>
<feature type="domain" description="Integrase catalytic" evidence="2">
    <location>
        <begin position="64"/>
        <end position="224"/>
    </location>
</feature>
<accession>W2KHA1</accession>
<evidence type="ECO:0000313" key="3">
    <source>
        <dbReference type="EMBL" id="ETL84432.1"/>
    </source>
</evidence>
<feature type="domain" description="Chromo" evidence="1">
    <location>
        <begin position="288"/>
        <end position="350"/>
    </location>
</feature>
<dbReference type="VEuPathDB" id="FungiDB:PPTG_21866"/>
<reference evidence="3" key="1">
    <citation type="submission" date="2013-11" db="EMBL/GenBank/DDBJ databases">
        <title>The Genome Sequence of Phytophthora parasitica CHvinca01.</title>
        <authorList>
            <consortium name="The Broad Institute Genomics Platform"/>
            <person name="Russ C."/>
            <person name="Tyler B."/>
            <person name="Panabieres F."/>
            <person name="Shan W."/>
            <person name="Tripathy S."/>
            <person name="Grunwald N."/>
            <person name="Machado M."/>
            <person name="Johnson C.S."/>
            <person name="Arredondo F."/>
            <person name="Hong C."/>
            <person name="Coffey M."/>
            <person name="Young S.K."/>
            <person name="Zeng Q."/>
            <person name="Gargeya S."/>
            <person name="Fitzgerald M."/>
            <person name="Abouelleil A."/>
            <person name="Alvarado L."/>
            <person name="Chapman S.B."/>
            <person name="Gainer-Dewar J."/>
            <person name="Goldberg J."/>
            <person name="Griggs A."/>
            <person name="Gujja S."/>
            <person name="Hansen M."/>
            <person name="Howarth C."/>
            <person name="Imamovic A."/>
            <person name="Ireland A."/>
            <person name="Larimer J."/>
            <person name="McCowan C."/>
            <person name="Murphy C."/>
            <person name="Pearson M."/>
            <person name="Poon T.W."/>
            <person name="Priest M."/>
            <person name="Roberts A."/>
            <person name="Saif S."/>
            <person name="Shea T."/>
            <person name="Sykes S."/>
            <person name="Wortman J."/>
            <person name="Nusbaum C."/>
            <person name="Birren B."/>
        </authorList>
    </citation>
    <scope>NUCLEOTIDE SEQUENCE [LARGE SCALE GENOMIC DNA]</scope>
    <source>
        <strain evidence="3">CHvinca01</strain>
    </source>
</reference>
<dbReference type="EMBL" id="KI681778">
    <property type="protein sequence ID" value="ETL84432.1"/>
    <property type="molecule type" value="Genomic_DNA"/>
</dbReference>
<dbReference type="Gene3D" id="2.40.50.40">
    <property type="match status" value="1"/>
</dbReference>
<dbReference type="InterPro" id="IPR001584">
    <property type="entry name" value="Integrase_cat-core"/>
</dbReference>
<name>W2KHA1_PHYNI</name>
<protein>
    <recommendedName>
        <fullName evidence="4">Integrase catalytic domain-containing protein</fullName>
    </recommendedName>
</protein>
<dbReference type="PROSITE" id="PS50013">
    <property type="entry name" value="CHROMO_2"/>
    <property type="match status" value="1"/>
</dbReference>
<dbReference type="PROSITE" id="PS50994">
    <property type="entry name" value="INTEGRASE"/>
    <property type="match status" value="1"/>
</dbReference>
<evidence type="ECO:0000259" key="1">
    <source>
        <dbReference type="PROSITE" id="PS50013"/>
    </source>
</evidence>
<dbReference type="Gene3D" id="3.30.420.10">
    <property type="entry name" value="Ribonuclease H-like superfamily/Ribonuclease H"/>
    <property type="match status" value="1"/>
</dbReference>
<dbReference type="Pfam" id="PF00385">
    <property type="entry name" value="Chromo"/>
    <property type="match status" value="1"/>
</dbReference>
<dbReference type="InterPro" id="IPR036397">
    <property type="entry name" value="RNaseH_sf"/>
</dbReference>
<dbReference type="SMART" id="SM00298">
    <property type="entry name" value="CHROMO"/>
    <property type="match status" value="1"/>
</dbReference>
<dbReference type="PANTHER" id="PTHR37984">
    <property type="entry name" value="PROTEIN CBG26694"/>
    <property type="match status" value="1"/>
</dbReference>
<dbReference type="GO" id="GO:0003676">
    <property type="term" value="F:nucleic acid binding"/>
    <property type="evidence" value="ECO:0007669"/>
    <property type="project" value="InterPro"/>
</dbReference>
<organism evidence="3">
    <name type="scientific">Phytophthora nicotianae</name>
    <name type="common">Potato buckeye rot agent</name>
    <name type="synonym">Phytophthora parasitica</name>
    <dbReference type="NCBI Taxonomy" id="4792"/>
    <lineage>
        <taxon>Eukaryota</taxon>
        <taxon>Sar</taxon>
        <taxon>Stramenopiles</taxon>
        <taxon>Oomycota</taxon>
        <taxon>Peronosporomycetes</taxon>
        <taxon>Peronosporales</taxon>
        <taxon>Peronosporaceae</taxon>
        <taxon>Phytophthora</taxon>
    </lineage>
</organism>
<dbReference type="InterPro" id="IPR023780">
    <property type="entry name" value="Chromo_domain"/>
</dbReference>
<dbReference type="AlphaFoldDB" id="W2KHA1"/>
<dbReference type="GO" id="GO:0015074">
    <property type="term" value="P:DNA integration"/>
    <property type="evidence" value="ECO:0007669"/>
    <property type="project" value="InterPro"/>
</dbReference>
<dbReference type="PANTHER" id="PTHR37984:SF5">
    <property type="entry name" value="PROTEIN NYNRIN-LIKE"/>
    <property type="match status" value="1"/>
</dbReference>
<dbReference type="Proteomes" id="UP000054423">
    <property type="component" value="Unassembled WGS sequence"/>
</dbReference>
<dbReference type="SUPFAM" id="SSF53098">
    <property type="entry name" value="Ribonuclease H-like"/>
    <property type="match status" value="1"/>
</dbReference>
<dbReference type="SUPFAM" id="SSF54160">
    <property type="entry name" value="Chromo domain-like"/>
    <property type="match status" value="1"/>
</dbReference>
<dbReference type="InterPro" id="IPR012337">
    <property type="entry name" value="RNaseH-like_sf"/>
</dbReference>
<evidence type="ECO:0008006" key="4">
    <source>
        <dbReference type="Google" id="ProtNLM"/>
    </source>
</evidence>
<dbReference type="OrthoDB" id="78677at2759"/>
<dbReference type="InterPro" id="IPR016197">
    <property type="entry name" value="Chromo-like_dom_sf"/>
</dbReference>